<name>A0A0B4XPC0_9GAMM</name>
<gene>
    <name evidence="1" type="ORF">S7S_10965</name>
</gene>
<dbReference type="HOGENOM" id="CLU_142273_1_0_6"/>
<reference evidence="1 2" key="1">
    <citation type="journal article" date="2012" name="J. Bacteriol.">
        <title>Genome sequence of an alkane-degrading bacterium, Alcanivorax pacificus type strain W11-5, isolated from deep sea sediment.</title>
        <authorList>
            <person name="Lai Q."/>
            <person name="Shao Z."/>
        </authorList>
    </citation>
    <scope>NUCLEOTIDE SEQUENCE [LARGE SCALE GENOMIC DNA]</scope>
    <source>
        <strain evidence="1 2">W11-5</strain>
    </source>
</reference>
<dbReference type="RefSeq" id="WP_008737224.1">
    <property type="nucleotide sequence ID" value="NZ_CP004387.1"/>
</dbReference>
<accession>A0A0B4XPC0</accession>
<dbReference type="Proteomes" id="UP000006764">
    <property type="component" value="Chromosome"/>
</dbReference>
<dbReference type="InterPro" id="IPR044543">
    <property type="entry name" value="YHJQ-like"/>
</dbReference>
<dbReference type="PANTHER" id="PTHR37310:SF1">
    <property type="entry name" value="CYTOPLASMIC PROTEIN"/>
    <property type="match status" value="1"/>
</dbReference>
<keyword evidence="2" id="KW-1185">Reference proteome</keyword>
<sequence>MSQALYRDVIDACNRCASACDHCTAACLEEDNLAMMATCIRLNIQCAAICRLLALYLHHDSQFIAALAKLCRTVCQNCAEECAQHEHAHCQACAEACQACARACEVLPD</sequence>
<dbReference type="CDD" id="cd08026">
    <property type="entry name" value="DUF326"/>
    <property type="match status" value="1"/>
</dbReference>
<dbReference type="Gene3D" id="1.20.1270.360">
    <property type="match status" value="1"/>
</dbReference>
<evidence type="ECO:0000313" key="1">
    <source>
        <dbReference type="EMBL" id="AJD48605.1"/>
    </source>
</evidence>
<dbReference type="InterPro" id="IPR005560">
    <property type="entry name" value="Csp_YhjQ"/>
</dbReference>
<dbReference type="OrthoDB" id="5396211at2"/>
<dbReference type="AlphaFoldDB" id="A0A0B4XPC0"/>
<dbReference type="Pfam" id="PF03860">
    <property type="entry name" value="Csp"/>
    <property type="match status" value="1"/>
</dbReference>
<evidence type="ECO:0008006" key="3">
    <source>
        <dbReference type="Google" id="ProtNLM"/>
    </source>
</evidence>
<dbReference type="KEGG" id="apac:S7S_10965"/>
<protein>
    <recommendedName>
        <fullName evidence="3">Ferredoxin</fullName>
    </recommendedName>
</protein>
<dbReference type="EMBL" id="CP004387">
    <property type="protein sequence ID" value="AJD48605.1"/>
    <property type="molecule type" value="Genomic_DNA"/>
</dbReference>
<dbReference type="PANTHER" id="PTHR37310">
    <property type="entry name" value="CYTOPLASMIC PROTEIN-RELATED"/>
    <property type="match status" value="1"/>
</dbReference>
<organism evidence="1 2">
    <name type="scientific">Isoalcanivorax pacificus W11-5</name>
    <dbReference type="NCBI Taxonomy" id="391936"/>
    <lineage>
        <taxon>Bacteria</taxon>
        <taxon>Pseudomonadati</taxon>
        <taxon>Pseudomonadota</taxon>
        <taxon>Gammaproteobacteria</taxon>
        <taxon>Oceanospirillales</taxon>
        <taxon>Alcanivoracaceae</taxon>
        <taxon>Isoalcanivorax</taxon>
    </lineage>
</organism>
<evidence type="ECO:0000313" key="2">
    <source>
        <dbReference type="Proteomes" id="UP000006764"/>
    </source>
</evidence>
<dbReference type="STRING" id="391936.S7S_10965"/>
<proteinExistence type="predicted"/>